<dbReference type="Pfam" id="PF09664">
    <property type="entry name" value="DUF2399"/>
    <property type="match status" value="1"/>
</dbReference>
<dbReference type="NCBIfam" id="TIGR02679">
    <property type="entry name" value="TIGR02679 family protein"/>
    <property type="match status" value="1"/>
</dbReference>
<evidence type="ECO:0000259" key="2">
    <source>
        <dbReference type="Pfam" id="PF11796"/>
    </source>
</evidence>
<name>A0A846RQJ7_9MICC</name>
<dbReference type="EMBL" id="JAATJL010000001">
    <property type="protein sequence ID" value="NJC23830.1"/>
    <property type="molecule type" value="Genomic_DNA"/>
</dbReference>
<proteinExistence type="predicted"/>
<feature type="domain" description="DUF2399" evidence="1">
    <location>
        <begin position="296"/>
        <end position="457"/>
    </location>
</feature>
<feature type="domain" description="Conserved hypothetical protein CHP02679 N terminus" evidence="2">
    <location>
        <begin position="48"/>
        <end position="263"/>
    </location>
</feature>
<dbReference type="RefSeq" id="WP_167995153.1">
    <property type="nucleotide sequence ID" value="NZ_JAATJL010000001.1"/>
</dbReference>
<keyword evidence="4" id="KW-1185">Reference proteome</keyword>
<protein>
    <submittedName>
        <fullName evidence="3">Uncharacterized protein (TIGR02679 family)</fullName>
    </submittedName>
</protein>
<dbReference type="InterPro" id="IPR013495">
    <property type="entry name" value="CHP02679"/>
</dbReference>
<reference evidence="3 4" key="1">
    <citation type="submission" date="2020-03" db="EMBL/GenBank/DDBJ databases">
        <title>Sequencing the genomes of 1000 actinobacteria strains.</title>
        <authorList>
            <person name="Klenk H.-P."/>
        </authorList>
    </citation>
    <scope>NUCLEOTIDE SEQUENCE [LARGE SCALE GENOMIC DNA]</scope>
    <source>
        <strain evidence="3 4">DSM 16403</strain>
    </source>
</reference>
<evidence type="ECO:0000259" key="1">
    <source>
        <dbReference type="Pfam" id="PF09664"/>
    </source>
</evidence>
<dbReference type="Proteomes" id="UP000547458">
    <property type="component" value="Unassembled WGS sequence"/>
</dbReference>
<accession>A0A846RQJ7</accession>
<dbReference type="InterPro" id="IPR024465">
    <property type="entry name" value="DUF2399"/>
</dbReference>
<evidence type="ECO:0000313" key="4">
    <source>
        <dbReference type="Proteomes" id="UP000547458"/>
    </source>
</evidence>
<sequence length="472" mass="49960">MTGQQSVGPLAVGGDRAALDRLLGVPGMAWFVARVRGRILAAGDEPLSGVVQLNEPTAEQRASAMRLVGRPKRAGSTLRVDLAVVEEILRRGPWPAGLADAVETLSGPVADRGAERAQEAAAWDAARDGLAPAAARFPRLIDWWNTWCATGVLKRAARAEAARESVAMSPAVGENLVSKLAAVLEMLPASGEPITLLARRAVGDAHALDMSRPLGRLAATVAKAAFIPHRATAENELSHRDAWAAAGVVLSNLASTVLCLGVPGVPAKAAKTVGPTPQMATATALEAMRAARMPVILTLDQVRSGGVRAVPRGSAIHICENPTVVEVVAERWAGVTPVDGTSGAGDPVLVCTYGQPSRAVIELLRRLASDGAECRYHGDFDWAGLRIARYLREQVAWVPWRYSAADYREATETGMPSRRLTGTSAESPWDPELATAMTEYGLAVEEEAVTDLLVTDVLAPRTGHRTDVFEAK</sequence>
<evidence type="ECO:0000313" key="3">
    <source>
        <dbReference type="EMBL" id="NJC23830.1"/>
    </source>
</evidence>
<organism evidence="3 4">
    <name type="scientific">Arthrobacter pigmenti</name>
    <dbReference type="NCBI Taxonomy" id="271432"/>
    <lineage>
        <taxon>Bacteria</taxon>
        <taxon>Bacillati</taxon>
        <taxon>Actinomycetota</taxon>
        <taxon>Actinomycetes</taxon>
        <taxon>Micrococcales</taxon>
        <taxon>Micrococcaceae</taxon>
        <taxon>Arthrobacter</taxon>
    </lineage>
</organism>
<dbReference type="AlphaFoldDB" id="A0A846RQJ7"/>
<dbReference type="Pfam" id="PF11796">
    <property type="entry name" value="DUF3323"/>
    <property type="match status" value="1"/>
</dbReference>
<comment type="caution">
    <text evidence="3">The sequence shown here is derived from an EMBL/GenBank/DDBJ whole genome shotgun (WGS) entry which is preliminary data.</text>
</comment>
<gene>
    <name evidence="3" type="ORF">BJ994_002906</name>
</gene>
<dbReference type="InterPro" id="IPR024466">
    <property type="entry name" value="CHP02679_N"/>
</dbReference>